<accession>A0ABN5IRX3</accession>
<dbReference type="InterPro" id="IPR051466">
    <property type="entry name" value="D-amino_acid_metab_enzyme"/>
</dbReference>
<reference evidence="4 5" key="1">
    <citation type="journal article" date="2015" name="Biotechnol. Bioeng.">
        <title>Genome sequence and phenotypic characterization of Caulobacter segnis.</title>
        <authorList>
            <person name="Patel S."/>
            <person name="Fletcher B."/>
            <person name="Scott D.C."/>
            <person name="Ely B."/>
        </authorList>
    </citation>
    <scope>NUCLEOTIDE SEQUENCE [LARGE SCALE GENOMIC DNA]</scope>
    <source>
        <strain evidence="4 5">TK0059</strain>
    </source>
</reference>
<dbReference type="CDD" id="cd06819">
    <property type="entry name" value="PLPDE_III_LS_D-TA"/>
    <property type="match status" value="1"/>
</dbReference>
<dbReference type="RefSeq" id="WP_013078027.1">
    <property type="nucleotide sequence ID" value="NZ_CP027850.1"/>
</dbReference>
<dbReference type="Gene3D" id="2.40.37.20">
    <property type="entry name" value="D-serine dehydratase-like domain"/>
    <property type="match status" value="1"/>
</dbReference>
<proteinExistence type="inferred from homology"/>
<dbReference type="Proteomes" id="UP000240527">
    <property type="component" value="Chromosome"/>
</dbReference>
<dbReference type="Gene3D" id="3.20.20.10">
    <property type="entry name" value="Alanine racemase"/>
    <property type="match status" value="1"/>
</dbReference>
<feature type="domain" description="D-serine dehydratase-like" evidence="3">
    <location>
        <begin position="265"/>
        <end position="385"/>
    </location>
</feature>
<dbReference type="PANTHER" id="PTHR28004">
    <property type="entry name" value="ZGC:162816-RELATED"/>
    <property type="match status" value="1"/>
</dbReference>
<dbReference type="PANTHER" id="PTHR28004:SF2">
    <property type="entry name" value="D-SERINE DEHYDRATASE"/>
    <property type="match status" value="1"/>
</dbReference>
<dbReference type="Pfam" id="PF14031">
    <property type="entry name" value="D-ser_dehydrat"/>
    <property type="match status" value="1"/>
</dbReference>
<name>A0ABN5IRX3_9CAUL</name>
<sequence>MNLPPATALPQTPLLVVDRAALERNIDRMQALCDAAGVRLRAHGKTHKCSTLGRLIVARGAVGLCCQTVGEAEAYVAGGIKDVLVTAPVPAWGPPRLAALARTGIPMGVTIGAVVDDEGQVDRLSDAAVAAGVTLDVVIDLDLGTHRAGVYPHEALALARAADAAPGLRFGGIQAYLGHLQHLDDGAVRKSADEAAFATLKALVAELTAAGLPPPVVTGGGTGTHAFDLASGVFTELQAGSYAVMDVEYDVCGAPGGGDWPFEPSLFVASTIVSARHKSHVVCDAGFKAMSMDGPPARVVSGAAPGSLWRPMGDEHGMIAHPATFDVLKASGGSPLGFDKAVAGADADPSRAWPADAPKVGEVVWLQPGHCDPTINLYDALHVWDGTRLERWAVDGRRVSS</sequence>
<comment type="similarity">
    <text evidence="1">Belongs to the DSD1 family.</text>
</comment>
<dbReference type="InterPro" id="IPR001608">
    <property type="entry name" value="Ala_racemase_N"/>
</dbReference>
<keyword evidence="5" id="KW-1185">Reference proteome</keyword>
<dbReference type="InterPro" id="IPR026956">
    <property type="entry name" value="D-ser_dehydrat-like_dom"/>
</dbReference>
<evidence type="ECO:0000256" key="2">
    <source>
        <dbReference type="ARBA" id="ARBA00023239"/>
    </source>
</evidence>
<dbReference type="SMART" id="SM01119">
    <property type="entry name" value="D-ser_dehydrat"/>
    <property type="match status" value="1"/>
</dbReference>
<dbReference type="EMBL" id="CP027850">
    <property type="protein sequence ID" value="AVQ01161.1"/>
    <property type="molecule type" value="Genomic_DNA"/>
</dbReference>
<protein>
    <submittedName>
        <fullName evidence="4">DSD1 family PLP-dependent enzyme</fullName>
    </submittedName>
</protein>
<evidence type="ECO:0000256" key="1">
    <source>
        <dbReference type="ARBA" id="ARBA00005323"/>
    </source>
</evidence>
<evidence type="ECO:0000313" key="5">
    <source>
        <dbReference type="Proteomes" id="UP000240527"/>
    </source>
</evidence>
<keyword evidence="2" id="KW-0456">Lyase</keyword>
<dbReference type="Pfam" id="PF01168">
    <property type="entry name" value="Ala_racemase_N"/>
    <property type="match status" value="1"/>
</dbReference>
<dbReference type="InterPro" id="IPR029066">
    <property type="entry name" value="PLP-binding_barrel"/>
</dbReference>
<evidence type="ECO:0000313" key="4">
    <source>
        <dbReference type="EMBL" id="AVQ01161.1"/>
    </source>
</evidence>
<organism evidence="4 5">
    <name type="scientific">Caulobacter segnis</name>
    <dbReference type="NCBI Taxonomy" id="88688"/>
    <lineage>
        <taxon>Bacteria</taxon>
        <taxon>Pseudomonadati</taxon>
        <taxon>Pseudomonadota</taxon>
        <taxon>Alphaproteobacteria</taxon>
        <taxon>Caulobacterales</taxon>
        <taxon>Caulobacteraceae</taxon>
        <taxon>Caulobacter</taxon>
    </lineage>
</organism>
<evidence type="ECO:0000259" key="3">
    <source>
        <dbReference type="SMART" id="SM01119"/>
    </source>
</evidence>
<dbReference type="SUPFAM" id="SSF51419">
    <property type="entry name" value="PLP-binding barrel"/>
    <property type="match status" value="1"/>
</dbReference>
<dbReference type="InterPro" id="IPR042208">
    <property type="entry name" value="D-ser_dehydrat-like_sf"/>
</dbReference>
<gene>
    <name evidence="4" type="ORF">B7G68_04375</name>
</gene>